<reference evidence="4 5" key="1">
    <citation type="submission" date="2008-04" db="EMBL/GenBank/DDBJ databases">
        <title>Complete sequence of chromosome of Natranaerobius thermophilus JW/NM-WN-LF.</title>
        <authorList>
            <consortium name="US DOE Joint Genome Institute"/>
            <person name="Copeland A."/>
            <person name="Lucas S."/>
            <person name="Lapidus A."/>
            <person name="Glavina del Rio T."/>
            <person name="Dalin E."/>
            <person name="Tice H."/>
            <person name="Bruce D."/>
            <person name="Goodwin L."/>
            <person name="Pitluck S."/>
            <person name="Chertkov O."/>
            <person name="Brettin T."/>
            <person name="Detter J.C."/>
            <person name="Han C."/>
            <person name="Kuske C.R."/>
            <person name="Schmutz J."/>
            <person name="Larimer F."/>
            <person name="Land M."/>
            <person name="Hauser L."/>
            <person name="Kyrpides N."/>
            <person name="Lykidis A."/>
            <person name="Mesbah N.M."/>
            <person name="Wiegel J."/>
        </authorList>
    </citation>
    <scope>NUCLEOTIDE SEQUENCE [LARGE SCALE GENOMIC DNA]</scope>
    <source>
        <strain evidence="5">ATCC BAA-1301 / DSM 18059 / JW/NM-WN-LF</strain>
    </source>
</reference>
<dbReference type="HOGENOM" id="CLU_038034_2_0_9"/>
<dbReference type="PANTHER" id="PTHR30535">
    <property type="entry name" value="VITAMIN B12-BINDING PROTEIN"/>
    <property type="match status" value="1"/>
</dbReference>
<dbReference type="STRING" id="457570.Nther_2617"/>
<dbReference type="RefSeq" id="WP_012449013.1">
    <property type="nucleotide sequence ID" value="NC_010718.1"/>
</dbReference>
<dbReference type="Pfam" id="PF01497">
    <property type="entry name" value="Peripla_BP_2"/>
    <property type="match status" value="1"/>
</dbReference>
<protein>
    <submittedName>
        <fullName evidence="4">Periplasmic binding protein</fullName>
    </submittedName>
</protein>
<proteinExistence type="inferred from homology"/>
<accession>B2A265</accession>
<dbReference type="PROSITE" id="PS51257">
    <property type="entry name" value="PROKAR_LIPOPROTEIN"/>
    <property type="match status" value="1"/>
</dbReference>
<evidence type="ECO:0000256" key="1">
    <source>
        <dbReference type="ARBA" id="ARBA00008814"/>
    </source>
</evidence>
<evidence type="ECO:0000256" key="2">
    <source>
        <dbReference type="SAM" id="MobiDB-lite"/>
    </source>
</evidence>
<comment type="similarity">
    <text evidence="1">Belongs to the bacterial solute-binding protein 8 family.</text>
</comment>
<dbReference type="AlphaFoldDB" id="B2A265"/>
<name>B2A265_NATTJ</name>
<dbReference type="EMBL" id="CP001034">
    <property type="protein sequence ID" value="ACB86173.1"/>
    <property type="molecule type" value="Genomic_DNA"/>
</dbReference>
<dbReference type="Proteomes" id="UP000001683">
    <property type="component" value="Chromosome"/>
</dbReference>
<dbReference type="Gene3D" id="3.40.50.1980">
    <property type="entry name" value="Nitrogenase molybdenum iron protein domain"/>
    <property type="match status" value="2"/>
</dbReference>
<reference evidence="4 5" key="2">
    <citation type="journal article" date="2011" name="J. Bacteriol.">
        <title>Complete genome sequence of the anaerobic, halophilic alkalithermophile Natranaerobius thermophilus JW/NM-WN-LF.</title>
        <authorList>
            <person name="Zhao B."/>
            <person name="Mesbah N.M."/>
            <person name="Dalin E."/>
            <person name="Goodwin L."/>
            <person name="Nolan M."/>
            <person name="Pitluck S."/>
            <person name="Chertkov O."/>
            <person name="Brettin T.S."/>
            <person name="Han J."/>
            <person name="Larimer F.W."/>
            <person name="Land M.L."/>
            <person name="Hauser L."/>
            <person name="Kyrpides N."/>
            <person name="Wiegel J."/>
        </authorList>
    </citation>
    <scope>NUCLEOTIDE SEQUENCE [LARGE SCALE GENOMIC DNA]</scope>
    <source>
        <strain evidence="5">ATCC BAA-1301 / DSM 18059 / JW/NM-WN-LF</strain>
    </source>
</reference>
<dbReference type="InParanoid" id="B2A265"/>
<keyword evidence="5" id="KW-1185">Reference proteome</keyword>
<dbReference type="InterPro" id="IPR002491">
    <property type="entry name" value="ABC_transptr_periplasmic_BD"/>
</dbReference>
<evidence type="ECO:0000313" key="5">
    <source>
        <dbReference type="Proteomes" id="UP000001683"/>
    </source>
</evidence>
<organism evidence="4 5">
    <name type="scientific">Natranaerobius thermophilus (strain ATCC BAA-1301 / DSM 18059 / JW/NM-WN-LF)</name>
    <dbReference type="NCBI Taxonomy" id="457570"/>
    <lineage>
        <taxon>Bacteria</taxon>
        <taxon>Bacillati</taxon>
        <taxon>Bacillota</taxon>
        <taxon>Clostridia</taxon>
        <taxon>Natranaerobiales</taxon>
        <taxon>Natranaerobiaceae</taxon>
        <taxon>Natranaerobius</taxon>
    </lineage>
</organism>
<dbReference type="InterPro" id="IPR050902">
    <property type="entry name" value="ABC_Transporter_SBP"/>
</dbReference>
<dbReference type="PANTHER" id="PTHR30535:SF34">
    <property type="entry name" value="MOLYBDATE-BINDING PROTEIN MOLA"/>
    <property type="match status" value="1"/>
</dbReference>
<sequence length="380" mass="42981">MKKELSYIITILLISLMMALGITGCQGQQEDQVSQEKASENQEQQEKEQQEKDQKEQQEQEKQQEQITIVDSEGRSVEVPSPPEKVVVANSNINELLYILESEDKTVGVADSITFPPEAQEYPEVGSVFSPNAEKILELDPDIVFGFGQYMDQDIKKQIELADIPVVFLDGYKIETLTQDIRTMGLIMDRESQAEEYIDFIEGHMQLITDRIDEIEDEDKVSVYSETQAEYSAYASGSGAHQALLKAGGVNLAGNEPGSSVTISDEWILEQDPDVIVKNLSDRNVAIGYEEDSHDEITEELAAMVDRPGWDELTAVNEDRVVGISTDLYTSPRSVVGLSYLAKWFYPEQFNDVEPKEIHRELLEEYYGLEYQGVWVYPHE</sequence>
<feature type="compositionally biased region" description="Basic and acidic residues" evidence="2">
    <location>
        <begin position="37"/>
        <end position="64"/>
    </location>
</feature>
<evidence type="ECO:0000259" key="3">
    <source>
        <dbReference type="PROSITE" id="PS50983"/>
    </source>
</evidence>
<dbReference type="SUPFAM" id="SSF53807">
    <property type="entry name" value="Helical backbone' metal receptor"/>
    <property type="match status" value="1"/>
</dbReference>
<dbReference type="PROSITE" id="PS50983">
    <property type="entry name" value="FE_B12_PBP"/>
    <property type="match status" value="1"/>
</dbReference>
<feature type="region of interest" description="Disordered" evidence="2">
    <location>
        <begin position="28"/>
        <end position="83"/>
    </location>
</feature>
<evidence type="ECO:0000313" key="4">
    <source>
        <dbReference type="EMBL" id="ACB86173.1"/>
    </source>
</evidence>
<gene>
    <name evidence="4" type="ordered locus">Nther_2617</name>
</gene>
<dbReference type="eggNOG" id="COG0614">
    <property type="taxonomic scope" value="Bacteria"/>
</dbReference>
<feature type="domain" description="Fe/B12 periplasmic-binding" evidence="3">
    <location>
        <begin position="85"/>
        <end position="353"/>
    </location>
</feature>
<dbReference type="KEGG" id="nth:Nther_2617"/>
<dbReference type="OrthoDB" id="9787830at2"/>